<gene>
    <name evidence="2" type="ORF">KCV03_g7971</name>
</gene>
<feature type="compositionally biased region" description="Pro residues" evidence="1">
    <location>
        <begin position="461"/>
        <end position="474"/>
    </location>
</feature>
<reference evidence="2" key="1">
    <citation type="journal article" date="2021" name="J Fungi (Basel)">
        <title>Virulence traits and population genomics of the black yeast Aureobasidium melanogenum.</title>
        <authorList>
            <person name="Cernosa A."/>
            <person name="Sun X."/>
            <person name="Gostincar C."/>
            <person name="Fang C."/>
            <person name="Gunde-Cimerman N."/>
            <person name="Song Z."/>
        </authorList>
    </citation>
    <scope>NUCLEOTIDE SEQUENCE</scope>
    <source>
        <strain evidence="2">EXF-8016</strain>
    </source>
</reference>
<feature type="compositionally biased region" description="Polar residues" evidence="1">
    <location>
        <begin position="87"/>
        <end position="97"/>
    </location>
</feature>
<feature type="compositionally biased region" description="Low complexity" evidence="1">
    <location>
        <begin position="743"/>
        <end position="754"/>
    </location>
</feature>
<feature type="compositionally biased region" description="Low complexity" evidence="1">
    <location>
        <begin position="193"/>
        <end position="210"/>
    </location>
</feature>
<name>A0A9P8GDI1_AURME</name>
<dbReference type="Proteomes" id="UP000767238">
    <property type="component" value="Unassembled WGS sequence"/>
</dbReference>
<feature type="compositionally biased region" description="Basic residues" evidence="1">
    <location>
        <begin position="891"/>
        <end position="905"/>
    </location>
</feature>
<feature type="region of interest" description="Disordered" evidence="1">
    <location>
        <begin position="70"/>
        <end position="97"/>
    </location>
</feature>
<protein>
    <submittedName>
        <fullName evidence="2">Uncharacterized protein</fullName>
    </submittedName>
</protein>
<comment type="caution">
    <text evidence="2">The sequence shown here is derived from an EMBL/GenBank/DDBJ whole genome shotgun (WGS) entry which is preliminary data.</text>
</comment>
<feature type="region of interest" description="Disordered" evidence="1">
    <location>
        <begin position="180"/>
        <end position="214"/>
    </location>
</feature>
<proteinExistence type="predicted"/>
<feature type="compositionally biased region" description="Basic and acidic residues" evidence="1">
    <location>
        <begin position="693"/>
        <end position="704"/>
    </location>
</feature>
<feature type="compositionally biased region" description="Polar residues" evidence="1">
    <location>
        <begin position="729"/>
        <end position="742"/>
    </location>
</feature>
<evidence type="ECO:0000313" key="2">
    <source>
        <dbReference type="EMBL" id="KAH0215548.1"/>
    </source>
</evidence>
<feature type="compositionally biased region" description="Basic and acidic residues" evidence="1">
    <location>
        <begin position="412"/>
        <end position="427"/>
    </location>
</feature>
<feature type="compositionally biased region" description="Basic and acidic residues" evidence="1">
    <location>
        <begin position="715"/>
        <end position="728"/>
    </location>
</feature>
<accession>A0A9P8GDI1</accession>
<dbReference type="EMBL" id="JAHFYH010000071">
    <property type="protein sequence ID" value="KAH0215548.1"/>
    <property type="molecule type" value="Genomic_DNA"/>
</dbReference>
<organism evidence="2 3">
    <name type="scientific">Aureobasidium melanogenum</name>
    <name type="common">Aureobasidium pullulans var. melanogenum</name>
    <dbReference type="NCBI Taxonomy" id="46634"/>
    <lineage>
        <taxon>Eukaryota</taxon>
        <taxon>Fungi</taxon>
        <taxon>Dikarya</taxon>
        <taxon>Ascomycota</taxon>
        <taxon>Pezizomycotina</taxon>
        <taxon>Dothideomycetes</taxon>
        <taxon>Dothideomycetidae</taxon>
        <taxon>Dothideales</taxon>
        <taxon>Saccotheciaceae</taxon>
        <taxon>Aureobasidium</taxon>
    </lineage>
</organism>
<feature type="compositionally biased region" description="Basic and acidic residues" evidence="1">
    <location>
        <begin position="604"/>
        <end position="614"/>
    </location>
</feature>
<feature type="compositionally biased region" description="Polar residues" evidence="1">
    <location>
        <begin position="180"/>
        <end position="190"/>
    </location>
</feature>
<feature type="region of interest" description="Disordered" evidence="1">
    <location>
        <begin position="521"/>
        <end position="954"/>
    </location>
</feature>
<evidence type="ECO:0000256" key="1">
    <source>
        <dbReference type="SAM" id="MobiDB-lite"/>
    </source>
</evidence>
<reference evidence="2" key="2">
    <citation type="submission" date="2021-08" db="EMBL/GenBank/DDBJ databases">
        <authorList>
            <person name="Gostincar C."/>
            <person name="Sun X."/>
            <person name="Song Z."/>
            <person name="Gunde-Cimerman N."/>
        </authorList>
    </citation>
    <scope>NUCLEOTIDE SEQUENCE</scope>
    <source>
        <strain evidence="2">EXF-8016</strain>
    </source>
</reference>
<feature type="compositionally biased region" description="Basic and acidic residues" evidence="1">
    <location>
        <begin position="656"/>
        <end position="669"/>
    </location>
</feature>
<feature type="compositionally biased region" description="Basic and acidic residues" evidence="1">
    <location>
        <begin position="830"/>
        <end position="844"/>
    </location>
</feature>
<dbReference type="OrthoDB" id="3927810at2759"/>
<feature type="compositionally biased region" description="Low complexity" evidence="1">
    <location>
        <begin position="430"/>
        <end position="440"/>
    </location>
</feature>
<feature type="region of interest" description="Disordered" evidence="1">
    <location>
        <begin position="411"/>
        <end position="504"/>
    </location>
</feature>
<feature type="compositionally biased region" description="Polar residues" evidence="1">
    <location>
        <begin position="670"/>
        <end position="683"/>
    </location>
</feature>
<dbReference type="AlphaFoldDB" id="A0A9P8GDI1"/>
<sequence>MNSSATFASGDEWSLQNPFFSKLGNYFDRPDWWEEGAETLKAFFDGDTPHTDTTDQRLEDLLDLLEPSKVCEEPSRSSNAGVKLSGSVENTTDSSAFQQEQKYDLRHCGNQSIEPSSNDNQLRAEAVSLSNDLSSATNSVHFESVENGVAPAITKDTQDSQSHSEDLALKNLLSISDINTSSDAINTSPPLFTGTTTSTRQTSPQPGSSTRASSMLADPVVSFYPSLEKETIAPSPPEALKLGSSARNATDDHSEDLPSEFTKRNNNTALTNSTAPVEDGVASAPFDHIHNATFTKHSANSEGLTTVSENDPTGLRAVKDEISDENGLPKDINSSILSQEDEDTVVHDPSAATSFFPPNPYSDIPFGSGTVSEEDDVSIVHDPSAATSFFPPNPYSDVPFNSSFYAAPTHTASKEELSDENHEHVDDSSGDSTLTSLASGDEQMPEIQLVNQVKGREGYTPSPPPISPLTPPPYFTDTTHANADVMGGVDPKKDDDTIPLATASTLDPPIARLDDVTLKQHAGDDTLQNNKDLDTANEVVDEPANDNGGDDTKTSSDSLTLVAKRKQEHPHADEPAQKRRLAPITEDEHQPGINTETVLTSEEETIKSKSERPVRKGKNKATSRSAQRDSPDELAPTSPDELADSSALNPFSLNRELQKTGKTKLDRSTTSRSRTKKPVNSSAPLRKLVGFQRDTRGGVGRRELAGLLAASPPRKAAEKEKLDVDGRLRSQSQTPAPASTSDTVTAAQTAIAAETIERNETSTPTQSDRNRLPGAHPMSAQELRDLGNTPILESRTRTRTATVEPAPESTTQDTAKPRPKRTKSTISNAEVERLGIVEVKESRTRNSTAEPTPVPTPAPTPAKRAKKPVAKPVAQLGGKPSPFALVSKSKGTPKIKAPAKTKKKAAKPEQKQESPVGKQTKTMAKRKREEDGEEVEGGVTRASKRVAGVEPEGQ</sequence>
<evidence type="ECO:0000313" key="3">
    <source>
        <dbReference type="Proteomes" id="UP000767238"/>
    </source>
</evidence>
<feature type="region of interest" description="Disordered" evidence="1">
    <location>
        <begin position="230"/>
        <end position="272"/>
    </location>
</feature>
<feature type="non-terminal residue" evidence="2">
    <location>
        <position position="954"/>
    </location>
</feature>